<feature type="region of interest" description="Disordered" evidence="1">
    <location>
        <begin position="10"/>
        <end position="36"/>
    </location>
</feature>
<protein>
    <submittedName>
        <fullName evidence="2">Uncharacterized protein</fullName>
    </submittedName>
</protein>
<comment type="caution">
    <text evidence="2">The sequence shown here is derived from an EMBL/GenBank/DDBJ whole genome shotgun (WGS) entry which is preliminary data.</text>
</comment>
<dbReference type="EMBL" id="JARGDH010000005">
    <property type="protein sequence ID" value="KAL0266769.1"/>
    <property type="molecule type" value="Genomic_DNA"/>
</dbReference>
<evidence type="ECO:0000256" key="1">
    <source>
        <dbReference type="SAM" id="MobiDB-lite"/>
    </source>
</evidence>
<feature type="compositionally biased region" description="Polar residues" evidence="1">
    <location>
        <begin position="22"/>
        <end position="36"/>
    </location>
</feature>
<dbReference type="AlphaFoldDB" id="A0AAW2HAT0"/>
<reference evidence="2" key="1">
    <citation type="journal article" date="2024" name="Gigascience">
        <title>Chromosome-level genome of the poultry shaft louse Menopon gallinae provides insight into the host-switching and adaptive evolution of parasitic lice.</title>
        <authorList>
            <person name="Xu Y."/>
            <person name="Ma L."/>
            <person name="Liu S."/>
            <person name="Liang Y."/>
            <person name="Liu Q."/>
            <person name="He Z."/>
            <person name="Tian L."/>
            <person name="Duan Y."/>
            <person name="Cai W."/>
            <person name="Li H."/>
            <person name="Song F."/>
        </authorList>
    </citation>
    <scope>NUCLEOTIDE SEQUENCE</scope>
    <source>
        <strain evidence="2">Cailab_2023a</strain>
    </source>
</reference>
<organism evidence="2">
    <name type="scientific">Menopon gallinae</name>
    <name type="common">poultry shaft louse</name>
    <dbReference type="NCBI Taxonomy" id="328185"/>
    <lineage>
        <taxon>Eukaryota</taxon>
        <taxon>Metazoa</taxon>
        <taxon>Ecdysozoa</taxon>
        <taxon>Arthropoda</taxon>
        <taxon>Hexapoda</taxon>
        <taxon>Insecta</taxon>
        <taxon>Pterygota</taxon>
        <taxon>Neoptera</taxon>
        <taxon>Paraneoptera</taxon>
        <taxon>Psocodea</taxon>
        <taxon>Troctomorpha</taxon>
        <taxon>Phthiraptera</taxon>
        <taxon>Amblycera</taxon>
        <taxon>Menoponidae</taxon>
        <taxon>Menopon</taxon>
    </lineage>
</organism>
<sequence>MTLALFASQISQQSGPGGRNSALDQDQVPGSATRGQELTDGSALFCQLLSVAAVYGSRAKRGALTSFSAETPLFLEASSSGSSLDFSGFSGFGLSTGLDLSGLTSAGLLGSFSGFGLSAPLLDHQSTHFAHQPIPATHSYSYSREFVGVPAPYHVPVTVTRNVPVPVPQPYPVEVPQPHPVLVPHPVPVEVPRPVRVPVTKAVPVPVPQPVHVPVLRPVHVPVPHPVAVEVRKAVPVPQPVPVPVPKPVIHKIVHEEPEPPTYAEHPPSFSSHNSIEYSSRDDYEYDHHHHRK</sequence>
<evidence type="ECO:0000313" key="2">
    <source>
        <dbReference type="EMBL" id="KAL0266769.1"/>
    </source>
</evidence>
<name>A0AAW2HAT0_9NEOP</name>
<dbReference type="PANTHER" id="PTHR47771">
    <property type="entry name" value="LD27203P-RELATED"/>
    <property type="match status" value="1"/>
</dbReference>
<dbReference type="PANTHER" id="PTHR47771:SF3">
    <property type="entry name" value="LD27203P"/>
    <property type="match status" value="1"/>
</dbReference>
<accession>A0AAW2HAT0</accession>
<proteinExistence type="predicted"/>
<feature type="compositionally biased region" description="Basic and acidic residues" evidence="1">
    <location>
        <begin position="279"/>
        <end position="293"/>
    </location>
</feature>
<feature type="region of interest" description="Disordered" evidence="1">
    <location>
        <begin position="259"/>
        <end position="293"/>
    </location>
</feature>
<gene>
    <name evidence="2" type="ORF">PYX00_009221</name>
</gene>